<proteinExistence type="predicted"/>
<reference evidence="1 2" key="1">
    <citation type="submission" date="2016-05" db="EMBL/GenBank/DDBJ databases">
        <title>Compelete Genome Sequence of Bacteriochlorophyll-Synthesizing Bacterium Porphyrobacter neustonensis DSM 9434.</title>
        <authorList>
            <person name="Shi X.-L."/>
            <person name="Wu Y.-H."/>
            <person name="Cheng H."/>
            <person name="Xu L."/>
            <person name="Zhang X.-Q."/>
            <person name="Wang C.-S."/>
            <person name="Xu X.-W."/>
        </authorList>
    </citation>
    <scope>NUCLEOTIDE SEQUENCE [LARGE SCALE GENOMIC DNA]</scope>
    <source>
        <strain evidence="1 2">DSM 9434</strain>
    </source>
</reference>
<organism evidence="1 2">
    <name type="scientific">Erythrobacter neustonensis</name>
    <dbReference type="NCBI Taxonomy" id="1112"/>
    <lineage>
        <taxon>Bacteria</taxon>
        <taxon>Pseudomonadati</taxon>
        <taxon>Pseudomonadota</taxon>
        <taxon>Alphaproteobacteria</taxon>
        <taxon>Sphingomonadales</taxon>
        <taxon>Erythrobacteraceae</taxon>
        <taxon>Erythrobacter/Porphyrobacter group</taxon>
        <taxon>Erythrobacter</taxon>
    </lineage>
</organism>
<dbReference type="Proteomes" id="UP000078263">
    <property type="component" value="Chromosome"/>
</dbReference>
<protein>
    <submittedName>
        <fullName evidence="1">Uncharacterized protein</fullName>
    </submittedName>
</protein>
<evidence type="ECO:0000313" key="1">
    <source>
        <dbReference type="EMBL" id="ANK13338.1"/>
    </source>
</evidence>
<dbReference type="OrthoDB" id="7474829at2"/>
<dbReference type="AlphaFoldDB" id="A0A192D4D4"/>
<gene>
    <name evidence="1" type="ORF">A9D12_10730</name>
</gene>
<keyword evidence="2" id="KW-1185">Reference proteome</keyword>
<sequence length="64" mass="6808">MDINFEYAAHQSALMRAASATSAEFRRKHIATASRIAGQIGLFQRQLGAAAACAWSAGPLITTE</sequence>
<evidence type="ECO:0000313" key="2">
    <source>
        <dbReference type="Proteomes" id="UP000078263"/>
    </source>
</evidence>
<dbReference type="RefSeq" id="WP_068351721.1">
    <property type="nucleotide sequence ID" value="NZ_CP016033.1"/>
</dbReference>
<accession>A0A192D4D4</accession>
<dbReference type="KEGG" id="pns:A9D12_10730"/>
<name>A0A192D4D4_9SPHN</name>
<dbReference type="EMBL" id="CP016033">
    <property type="protein sequence ID" value="ANK13338.1"/>
    <property type="molecule type" value="Genomic_DNA"/>
</dbReference>